<evidence type="ECO:0000313" key="2">
    <source>
        <dbReference type="Proteomes" id="UP000030745"/>
    </source>
</evidence>
<dbReference type="EMBL" id="KK583295">
    <property type="protein sequence ID" value="KDO21114.1"/>
    <property type="molecule type" value="Genomic_DNA"/>
</dbReference>
<dbReference type="KEGG" id="spar:SPRG_13820"/>
<sequence>MSPTCPRWLQDLADKSLAFNPTERPTADAIVTKLLLRRKTGNDDAPTSIVLETKVVTLASVKGLPAISEGSTNGSEAA</sequence>
<dbReference type="GeneID" id="24135671"/>
<proteinExistence type="predicted"/>
<name>A0A067BRI7_SAPPC</name>
<accession>A0A067BRI7</accession>
<dbReference type="RefSeq" id="XP_012208206.1">
    <property type="nucleotide sequence ID" value="XM_012352816.1"/>
</dbReference>
<keyword evidence="2" id="KW-1185">Reference proteome</keyword>
<dbReference type="Proteomes" id="UP000030745">
    <property type="component" value="Unassembled WGS sequence"/>
</dbReference>
<protein>
    <recommendedName>
        <fullName evidence="3">Protein kinase domain-containing protein</fullName>
    </recommendedName>
</protein>
<evidence type="ECO:0008006" key="3">
    <source>
        <dbReference type="Google" id="ProtNLM"/>
    </source>
</evidence>
<organism evidence="1 2">
    <name type="scientific">Saprolegnia parasitica (strain CBS 223.65)</name>
    <dbReference type="NCBI Taxonomy" id="695850"/>
    <lineage>
        <taxon>Eukaryota</taxon>
        <taxon>Sar</taxon>
        <taxon>Stramenopiles</taxon>
        <taxon>Oomycota</taxon>
        <taxon>Saprolegniomycetes</taxon>
        <taxon>Saprolegniales</taxon>
        <taxon>Saprolegniaceae</taxon>
        <taxon>Saprolegnia</taxon>
    </lineage>
</organism>
<gene>
    <name evidence="1" type="ORF">SPRG_13820</name>
</gene>
<evidence type="ECO:0000313" key="1">
    <source>
        <dbReference type="EMBL" id="KDO21114.1"/>
    </source>
</evidence>
<reference evidence="1 2" key="1">
    <citation type="journal article" date="2013" name="PLoS Genet.">
        <title>Distinctive expansion of potential virulence genes in the genome of the oomycete fish pathogen Saprolegnia parasitica.</title>
        <authorList>
            <person name="Jiang R.H."/>
            <person name="de Bruijn I."/>
            <person name="Haas B.J."/>
            <person name="Belmonte R."/>
            <person name="Lobach L."/>
            <person name="Christie J."/>
            <person name="van den Ackerveken G."/>
            <person name="Bottin A."/>
            <person name="Bulone V."/>
            <person name="Diaz-Moreno S.M."/>
            <person name="Dumas B."/>
            <person name="Fan L."/>
            <person name="Gaulin E."/>
            <person name="Govers F."/>
            <person name="Grenville-Briggs L.J."/>
            <person name="Horner N.R."/>
            <person name="Levin J.Z."/>
            <person name="Mammella M."/>
            <person name="Meijer H.J."/>
            <person name="Morris P."/>
            <person name="Nusbaum C."/>
            <person name="Oome S."/>
            <person name="Phillips A.J."/>
            <person name="van Rooyen D."/>
            <person name="Rzeszutek E."/>
            <person name="Saraiva M."/>
            <person name="Secombes C.J."/>
            <person name="Seidl M.F."/>
            <person name="Snel B."/>
            <person name="Stassen J.H."/>
            <person name="Sykes S."/>
            <person name="Tripathy S."/>
            <person name="van den Berg H."/>
            <person name="Vega-Arreguin J.C."/>
            <person name="Wawra S."/>
            <person name="Young S.K."/>
            <person name="Zeng Q."/>
            <person name="Dieguez-Uribeondo J."/>
            <person name="Russ C."/>
            <person name="Tyler B.M."/>
            <person name="van West P."/>
        </authorList>
    </citation>
    <scope>NUCLEOTIDE SEQUENCE [LARGE SCALE GENOMIC DNA]</scope>
    <source>
        <strain evidence="1 2">CBS 223.65</strain>
    </source>
</reference>
<dbReference type="VEuPathDB" id="FungiDB:SPRG_13820"/>
<dbReference type="AlphaFoldDB" id="A0A067BRI7"/>